<name>A0A0D9V051_9ORYZ</name>
<keyword evidence="2" id="KW-1185">Reference proteome</keyword>
<proteinExistence type="predicted"/>
<dbReference type="EnsemblPlants" id="LPERR01G11770.1">
    <property type="protein sequence ID" value="LPERR01G11770.1"/>
    <property type="gene ID" value="LPERR01G11770"/>
</dbReference>
<reference evidence="1" key="3">
    <citation type="submission" date="2015-04" db="UniProtKB">
        <authorList>
            <consortium name="EnsemblPlants"/>
        </authorList>
    </citation>
    <scope>IDENTIFICATION</scope>
</reference>
<dbReference type="HOGENOM" id="CLU_2124632_0_0_1"/>
<reference evidence="2" key="2">
    <citation type="submission" date="2013-12" db="EMBL/GenBank/DDBJ databases">
        <authorList>
            <person name="Yu Y."/>
            <person name="Lee S."/>
            <person name="de Baynast K."/>
            <person name="Wissotski M."/>
            <person name="Liu L."/>
            <person name="Talag J."/>
            <person name="Goicoechea J."/>
            <person name="Angelova A."/>
            <person name="Jetty R."/>
            <person name="Kudrna D."/>
            <person name="Golser W."/>
            <person name="Rivera L."/>
            <person name="Zhang J."/>
            <person name="Wing R."/>
        </authorList>
    </citation>
    <scope>NUCLEOTIDE SEQUENCE</scope>
</reference>
<organism evidence="1 2">
    <name type="scientific">Leersia perrieri</name>
    <dbReference type="NCBI Taxonomy" id="77586"/>
    <lineage>
        <taxon>Eukaryota</taxon>
        <taxon>Viridiplantae</taxon>
        <taxon>Streptophyta</taxon>
        <taxon>Embryophyta</taxon>
        <taxon>Tracheophyta</taxon>
        <taxon>Spermatophyta</taxon>
        <taxon>Magnoliopsida</taxon>
        <taxon>Liliopsida</taxon>
        <taxon>Poales</taxon>
        <taxon>Poaceae</taxon>
        <taxon>BOP clade</taxon>
        <taxon>Oryzoideae</taxon>
        <taxon>Oryzeae</taxon>
        <taxon>Oryzinae</taxon>
        <taxon>Leersia</taxon>
    </lineage>
</organism>
<dbReference type="Proteomes" id="UP000032180">
    <property type="component" value="Chromosome 1"/>
</dbReference>
<sequence>MGQIRDWNNGSLNSSVAFNLHNISHVIPRAQRNENFRSNEQYNKRREGRKWARTKCVMLRTAPRLFLQDSKLVYEHRCSSCQLPVSQISFLGERHRRAQYTLLLTYSIAWQCYV</sequence>
<reference evidence="1 2" key="1">
    <citation type="submission" date="2012-08" db="EMBL/GenBank/DDBJ databases">
        <title>Oryza genome evolution.</title>
        <authorList>
            <person name="Wing R.A."/>
        </authorList>
    </citation>
    <scope>NUCLEOTIDE SEQUENCE</scope>
</reference>
<dbReference type="AlphaFoldDB" id="A0A0D9V051"/>
<accession>A0A0D9V051</accession>
<protein>
    <submittedName>
        <fullName evidence="1">Uncharacterized protein</fullName>
    </submittedName>
</protein>
<dbReference type="Gramene" id="LPERR01G11770.1">
    <property type="protein sequence ID" value="LPERR01G11770.1"/>
    <property type="gene ID" value="LPERR01G11770"/>
</dbReference>
<evidence type="ECO:0000313" key="1">
    <source>
        <dbReference type="EnsemblPlants" id="LPERR01G11770.1"/>
    </source>
</evidence>
<evidence type="ECO:0000313" key="2">
    <source>
        <dbReference type="Proteomes" id="UP000032180"/>
    </source>
</evidence>